<keyword evidence="3" id="KW-1185">Reference proteome</keyword>
<gene>
    <name evidence="2" type="ORF">GH885_14450</name>
</gene>
<evidence type="ECO:0000313" key="3">
    <source>
        <dbReference type="Proteomes" id="UP000435187"/>
    </source>
</evidence>
<comment type="caution">
    <text evidence="2">The sequence shown here is derived from an EMBL/GenBank/DDBJ whole genome shotgun (WGS) entry which is preliminary data.</text>
</comment>
<accession>A0A6N7R250</accession>
<organism evidence="2 3">
    <name type="scientific">Gracilibacillus thailandensis</name>
    <dbReference type="NCBI Taxonomy" id="563735"/>
    <lineage>
        <taxon>Bacteria</taxon>
        <taxon>Bacillati</taxon>
        <taxon>Bacillota</taxon>
        <taxon>Bacilli</taxon>
        <taxon>Bacillales</taxon>
        <taxon>Bacillaceae</taxon>
        <taxon>Gracilibacillus</taxon>
    </lineage>
</organism>
<reference evidence="2 3" key="1">
    <citation type="submission" date="2019-10" db="EMBL/GenBank/DDBJ databases">
        <title>Gracilibacillus salitolerans sp. nov., a moderate halophile isolated from a saline soil in northwest China.</title>
        <authorList>
            <person name="Gan L."/>
        </authorList>
    </citation>
    <scope>NUCLEOTIDE SEQUENCE [LARGE SCALE GENOMIC DNA]</scope>
    <source>
        <strain evidence="2 3">TP2-8</strain>
    </source>
</reference>
<dbReference type="EMBL" id="WJEE01000033">
    <property type="protein sequence ID" value="MRI67520.1"/>
    <property type="molecule type" value="Genomic_DNA"/>
</dbReference>
<keyword evidence="1" id="KW-0175">Coiled coil</keyword>
<dbReference type="Pfam" id="PF16888">
    <property type="entry name" value="YwqH-like"/>
    <property type="match status" value="1"/>
</dbReference>
<evidence type="ECO:0000313" key="2">
    <source>
        <dbReference type="EMBL" id="MRI67520.1"/>
    </source>
</evidence>
<protein>
    <submittedName>
        <fullName evidence="2">DUF5082 domain-containing protein</fullName>
    </submittedName>
</protein>
<name>A0A6N7R250_9BACI</name>
<dbReference type="InterPro" id="IPR031681">
    <property type="entry name" value="YwqH-like"/>
</dbReference>
<dbReference type="AlphaFoldDB" id="A0A6N7R250"/>
<evidence type="ECO:0000256" key="1">
    <source>
        <dbReference type="SAM" id="Coils"/>
    </source>
</evidence>
<dbReference type="RefSeq" id="WP_153836090.1">
    <property type="nucleotide sequence ID" value="NZ_JBHUMW010000048.1"/>
</dbReference>
<sequence>MSDSDFLSNAFYIISNRSADIEQKIERLKEAKRDIEVEQDQAFIEIKQIEKPSLDLSWEGTEANKFDEDRREAYQVMKTKISNYDHYIYRIDWEISQLKLQQNTLDIASSIAYQADRLLDQGEEAVEAFGRKINELKGWLF</sequence>
<proteinExistence type="predicted"/>
<feature type="coiled-coil region" evidence="1">
    <location>
        <begin position="14"/>
        <end position="45"/>
    </location>
</feature>
<dbReference type="Proteomes" id="UP000435187">
    <property type="component" value="Unassembled WGS sequence"/>
</dbReference>